<sequence length="1415" mass="159802">MQVMSDIFSQLTQFVKASYDPIPDYDAKTGPAELVKNTEPEPTRAYTVELACSYDLFRRSVMSNVTFKLKKSEAEPAIAQWSEQPHGQHTYLSFAVREAEPKSLHVGWHSSHTDIITLDDVVPHEKNTVSVKEAFVPVRPAIQIGEQLGLPTEGYLYYFLDGELLHEYRCKGGTIPRFQVTMSRRGAMNPQPVNDTSVDFILALWQRGGLVIEDQYLLYCRSPLGNNEIASVDRAFLEKHGVKLDMRKIIPLTEQKGQRQSHVIASGDTLTSIAEQYQTSVDALLALNPQWRGKERMLEVGAVLYLEAVGTYNHGADVVYPATSMLLDEGVFAIGHITKKAEFPVIRVAKSTSSRFTALSPVRYAIDTVDEEGRGLHPISDTQTFPGGIFQSEQTPYTLRQIRDGWLYMLSQDPETKTWDVGEFLIKYGEFSYVAGHTVAEREKAKMQPTKAHILCAADRPVFLAYSVKRWTQRVQDYYLGNEDARKLAMREVDWSKQTHMADVALIEDYLADMNSNPVFDWSSAFQDPKAKYSDFTTVITPKTVKDFRYQLPMACNQLMIALDDPFGDLSDLYLKLLMPTLVTTLSDEDQRKTLIAESIRSLVRVSIPEDAIPEIAPKDWIDFERAVDVYLEYHYYQERLSNADHALEAKAALSFEAERNRLIYPEARATLARFGVDEALIKSYQEAYTDRRSAYLEVDWDRLDAYYISFVENQAVAHQDIERAFPILIDAFHTLGTEPLHLGIDLAAPEHMGYLIQLISEMLEVLNINCQQRKEAEEKMLNALVQEKPDNLLALIPTFFSHEVYIELDKLLSEFSLSEFTKGSHVAFGGVMSAFNDVIGFSLDKDSKILKFTQGLLLPLDVLVESAKSATVNLTAKGAGQLFQHFYTTACLLLRSKSLIASRNAAMATWAAQKIAEGEIEMNGRFSEETRRLQQKFNDLAKEYLDLEEGLKKQTEGSKNYRQTSKRMAKIAKKLAKLVKKSPLLFKAYKQHTGETWVFDASKSNSEKFSNIGRMDFVAATLNSFNLLIQVETLVAMHANTPYPNTKLQDQTVAYSTAWLVNSTGAMLKGLSLNKLQAESHLLDHSLKYINSEKSMWKFSDAQRKLANQYIQRSMVAAVAGVFAAGLEAWQTIETYNKSDFVEEKVVLGLKTLVLAGQGANWLALRIISHLTKVSTRIAIGGVLQGWMVAANFWLGLAYLAITVYQLFYSKSPMENWLRGSIWGKEPNADWTAEKEYSELLTLINQPSIQPSLVSRNVQTLRSDSAATVLVESEQKFTLFFPHLQEGDSIGLAVNVGYGNLNGMAKIDTTNSRHLSIEELQSGRWEKKAEGLYYHVKLPFVLKQYVNYYSEPLSEIVQVFVVCMEENPYEENNNLSSIYQFQFAPGDSPKTEMAKLKALSPSQHLTAPIEVFIE</sequence>
<dbReference type="OrthoDB" id="6339631at2"/>
<dbReference type="Pfam" id="PF20249">
    <property type="entry name" value="VasX_N"/>
    <property type="match status" value="1"/>
</dbReference>
<gene>
    <name evidence="3" type="ORF">EA58_19565</name>
</gene>
<keyword evidence="4" id="KW-1185">Reference proteome</keyword>
<name>A0A066RRW5_9GAMM</name>
<dbReference type="CDD" id="cd20708">
    <property type="entry name" value="MIX_IV"/>
    <property type="match status" value="1"/>
</dbReference>
<keyword evidence="1" id="KW-0812">Transmembrane</keyword>
<dbReference type="CDD" id="cd00118">
    <property type="entry name" value="LysM"/>
    <property type="match status" value="1"/>
</dbReference>
<dbReference type="Pfam" id="PF01476">
    <property type="entry name" value="LysM"/>
    <property type="match status" value="1"/>
</dbReference>
<dbReference type="SUPFAM" id="SSF54106">
    <property type="entry name" value="LysM domain"/>
    <property type="match status" value="1"/>
</dbReference>
<reference evidence="3 4" key="1">
    <citation type="submission" date="2014-04" db="EMBL/GenBank/DDBJ databases">
        <title>Draft genome sequence of Photobacterium halotolerans S2753: a solonamide, ngercheumicin and holomycin producer.</title>
        <authorList>
            <person name="Machado H.R."/>
            <person name="Gram L."/>
        </authorList>
    </citation>
    <scope>NUCLEOTIDE SEQUENCE [LARGE SCALE GENOMIC DNA]</scope>
    <source>
        <strain evidence="3 4">S2753</strain>
    </source>
</reference>
<dbReference type="Gene3D" id="3.10.350.10">
    <property type="entry name" value="LysM domain"/>
    <property type="match status" value="1"/>
</dbReference>
<keyword evidence="1" id="KW-0472">Membrane</keyword>
<dbReference type="SMART" id="SM00257">
    <property type="entry name" value="LysM"/>
    <property type="match status" value="1"/>
</dbReference>
<dbReference type="PROSITE" id="PS51782">
    <property type="entry name" value="LYSM"/>
    <property type="match status" value="1"/>
</dbReference>
<evidence type="ECO:0000313" key="4">
    <source>
        <dbReference type="Proteomes" id="UP000027192"/>
    </source>
</evidence>
<evidence type="ECO:0000313" key="3">
    <source>
        <dbReference type="EMBL" id="KDM90133.1"/>
    </source>
</evidence>
<keyword evidence="1" id="KW-1133">Transmembrane helix</keyword>
<dbReference type="EMBL" id="JMIB01000038">
    <property type="protein sequence ID" value="KDM90133.1"/>
    <property type="molecule type" value="Genomic_DNA"/>
</dbReference>
<feature type="domain" description="LysM" evidence="2">
    <location>
        <begin position="260"/>
        <end position="306"/>
    </location>
</feature>
<dbReference type="STRING" id="1654360.EA58_19565"/>
<dbReference type="CDD" id="cd20709">
    <property type="entry name" value="MIX_V"/>
    <property type="match status" value="1"/>
</dbReference>
<evidence type="ECO:0000256" key="1">
    <source>
        <dbReference type="SAM" id="Phobius"/>
    </source>
</evidence>
<dbReference type="InterPro" id="IPR046864">
    <property type="entry name" value="VasX_N"/>
</dbReference>
<dbReference type="Proteomes" id="UP000027192">
    <property type="component" value="Unassembled WGS sequence"/>
</dbReference>
<accession>A0A066RRW5</accession>
<evidence type="ECO:0000259" key="2">
    <source>
        <dbReference type="PROSITE" id="PS51782"/>
    </source>
</evidence>
<proteinExistence type="predicted"/>
<protein>
    <recommendedName>
        <fullName evidence="2">LysM domain-containing protein</fullName>
    </recommendedName>
</protein>
<dbReference type="InterPro" id="IPR018392">
    <property type="entry name" value="LysM"/>
</dbReference>
<dbReference type="InterPro" id="IPR036779">
    <property type="entry name" value="LysM_dom_sf"/>
</dbReference>
<feature type="transmembrane region" description="Helical" evidence="1">
    <location>
        <begin position="1188"/>
        <end position="1210"/>
    </location>
</feature>
<organism evidence="3 4">
    <name type="scientific">Photobacterium galatheae</name>
    <dbReference type="NCBI Taxonomy" id="1654360"/>
    <lineage>
        <taxon>Bacteria</taxon>
        <taxon>Pseudomonadati</taxon>
        <taxon>Pseudomonadota</taxon>
        <taxon>Gammaproteobacteria</taxon>
        <taxon>Vibrionales</taxon>
        <taxon>Vibrionaceae</taxon>
        <taxon>Photobacterium</taxon>
    </lineage>
</organism>
<comment type="caution">
    <text evidence="3">The sequence shown here is derived from an EMBL/GenBank/DDBJ whole genome shotgun (WGS) entry which is preliminary data.</text>
</comment>